<keyword evidence="3" id="KW-1185">Reference proteome</keyword>
<dbReference type="Gene3D" id="1.20.120.450">
    <property type="entry name" value="dinb family like domain"/>
    <property type="match status" value="1"/>
</dbReference>
<dbReference type="EMBL" id="JAEMNV010000007">
    <property type="protein sequence ID" value="MBJ8341470.1"/>
    <property type="molecule type" value="Genomic_DNA"/>
</dbReference>
<keyword evidence="2" id="KW-0413">Isomerase</keyword>
<dbReference type="GO" id="GO:0016853">
    <property type="term" value="F:isomerase activity"/>
    <property type="evidence" value="ECO:0007669"/>
    <property type="project" value="UniProtKB-KW"/>
</dbReference>
<dbReference type="AlphaFoldDB" id="A0A934NUD9"/>
<dbReference type="InterPro" id="IPR024344">
    <property type="entry name" value="MDMPI_metal-binding"/>
</dbReference>
<dbReference type="GO" id="GO:0046872">
    <property type="term" value="F:metal ion binding"/>
    <property type="evidence" value="ECO:0007669"/>
    <property type="project" value="InterPro"/>
</dbReference>
<evidence type="ECO:0000313" key="2">
    <source>
        <dbReference type="EMBL" id="MBJ8341470.1"/>
    </source>
</evidence>
<dbReference type="InterPro" id="IPR017517">
    <property type="entry name" value="Maleyloyr_isom"/>
</dbReference>
<dbReference type="InterPro" id="IPR034660">
    <property type="entry name" value="DinB/YfiT-like"/>
</dbReference>
<gene>
    <name evidence="2" type="ORF">JGU71_21510</name>
</gene>
<comment type="caution">
    <text evidence="2">The sequence shown here is derived from an EMBL/GenBank/DDBJ whole genome shotgun (WGS) entry which is preliminary data.</text>
</comment>
<dbReference type="Pfam" id="PF11716">
    <property type="entry name" value="MDMPI_N"/>
    <property type="match status" value="1"/>
</dbReference>
<evidence type="ECO:0000313" key="3">
    <source>
        <dbReference type="Proteomes" id="UP000655868"/>
    </source>
</evidence>
<evidence type="ECO:0000259" key="1">
    <source>
        <dbReference type="Pfam" id="PF11716"/>
    </source>
</evidence>
<accession>A0A934NUD9</accession>
<proteinExistence type="predicted"/>
<reference evidence="2" key="1">
    <citation type="submission" date="2020-12" db="EMBL/GenBank/DDBJ databases">
        <title>Antrihabitans popcorni sp. nov. and Antrihabitans auranticaus sp. nov., isolated from a larva cave.</title>
        <authorList>
            <person name="Lee S.D."/>
            <person name="Kim I.S."/>
        </authorList>
    </citation>
    <scope>NUCLEOTIDE SEQUENCE</scope>
    <source>
        <strain evidence="2">YC3-6</strain>
    </source>
</reference>
<dbReference type="RefSeq" id="WP_199706364.1">
    <property type="nucleotide sequence ID" value="NZ_JAEMNV010000007.1"/>
</dbReference>
<protein>
    <submittedName>
        <fullName evidence="2">Maleylpyruvate isomerase family mycothiol-dependent enzyme</fullName>
    </submittedName>
</protein>
<name>A0A934NUD9_9NOCA</name>
<sequence>MNTNASEIESVWTATATARAALVDLAESLTPSEWDADSLCDGWRVRDVVTHIALGTQFDYGTAVVEIIRARGSFNRLVHDSAVRRAERPIEQLVEELRRAVDSRRRPPGTTHLDPLADVLVHTQDIALPLGRCIDMPTDAATKAATHVWDSGFPHRARRRFSGLALAATDVEWSRGAGPELRGPIASLLLLLTGRAVALEHLDGDGTAIAARRLTP</sequence>
<dbReference type="SUPFAM" id="SSF109854">
    <property type="entry name" value="DinB/YfiT-like putative metalloenzymes"/>
    <property type="match status" value="1"/>
</dbReference>
<dbReference type="NCBIfam" id="TIGR03083">
    <property type="entry name" value="maleylpyruvate isomerase family mycothiol-dependent enzyme"/>
    <property type="match status" value="1"/>
</dbReference>
<organism evidence="2 3">
    <name type="scientific">Antrihabitans stalagmiti</name>
    <dbReference type="NCBI Taxonomy" id="2799499"/>
    <lineage>
        <taxon>Bacteria</taxon>
        <taxon>Bacillati</taxon>
        <taxon>Actinomycetota</taxon>
        <taxon>Actinomycetes</taxon>
        <taxon>Mycobacteriales</taxon>
        <taxon>Nocardiaceae</taxon>
        <taxon>Antrihabitans</taxon>
    </lineage>
</organism>
<dbReference type="Proteomes" id="UP000655868">
    <property type="component" value="Unassembled WGS sequence"/>
</dbReference>
<feature type="domain" description="Mycothiol-dependent maleylpyruvate isomerase metal-binding" evidence="1">
    <location>
        <begin position="17"/>
        <end position="106"/>
    </location>
</feature>